<feature type="transmembrane region" description="Helical" evidence="1">
    <location>
        <begin position="264"/>
        <end position="282"/>
    </location>
</feature>
<feature type="transmembrane region" description="Helical" evidence="1">
    <location>
        <begin position="207"/>
        <end position="229"/>
    </location>
</feature>
<sequence>MKKNVISFAKVLFLSLCCTVALFAVHYIFSSMLNLDATSHGILDYRARINHGFIQEVYEYHIQHPAFIRRPITSFSIDFIHRILDISYANAFIFVNFFVLFLCGVVLFYLAKALKQKERNAYLSVLFFYLSFSILFAFFIPVYSYDEPFQYLFLFLTLLCLFQKQWIPFAISFFFALMARETTIFLVPGLFLLLLPEGRKPLSNITFLRSAFSLILTVIGYVGALWYFASMSDYGAIASKYFINERFSHWMFNFQSWQYSLESIVSFVLVLGLPLAIAIGFINHFSPKKNTRRMLLAFVLTVFINSFFVFFSAKAQESRLFALPLIFFWPILGKAAFSLWRLFQKNLRHIKRSFSLKKGGDTLIVKGIPFILIVFLLAIFSFGIYSPMNGKAFSFGYQLYLFFENVLILGFLLVV</sequence>
<feature type="transmembrane region" description="Helical" evidence="1">
    <location>
        <begin position="165"/>
        <end position="195"/>
    </location>
</feature>
<feature type="transmembrane region" description="Helical" evidence="1">
    <location>
        <begin position="397"/>
        <end position="414"/>
    </location>
</feature>
<dbReference type="AlphaFoldDB" id="A0A2H0N5Z3"/>
<dbReference type="Proteomes" id="UP000229600">
    <property type="component" value="Unassembled WGS sequence"/>
</dbReference>
<comment type="caution">
    <text evidence="2">The sequence shown here is derived from an EMBL/GenBank/DDBJ whole genome shotgun (WGS) entry which is preliminary data.</text>
</comment>
<protein>
    <recommendedName>
        <fullName evidence="4">Glycosyltransferase RgtA/B/C/D-like domain-containing protein</fullName>
    </recommendedName>
</protein>
<evidence type="ECO:0000313" key="3">
    <source>
        <dbReference type="Proteomes" id="UP000229600"/>
    </source>
</evidence>
<proteinExistence type="predicted"/>
<feature type="transmembrane region" description="Helical" evidence="1">
    <location>
        <begin position="122"/>
        <end position="145"/>
    </location>
</feature>
<keyword evidence="1" id="KW-1133">Transmembrane helix</keyword>
<accession>A0A2H0N5Z3</accession>
<feature type="transmembrane region" description="Helical" evidence="1">
    <location>
        <begin position="363"/>
        <end position="385"/>
    </location>
</feature>
<evidence type="ECO:0008006" key="4">
    <source>
        <dbReference type="Google" id="ProtNLM"/>
    </source>
</evidence>
<keyword evidence="1" id="KW-0472">Membrane</keyword>
<feature type="transmembrane region" description="Helical" evidence="1">
    <location>
        <begin position="12"/>
        <end position="29"/>
    </location>
</feature>
<feature type="transmembrane region" description="Helical" evidence="1">
    <location>
        <begin position="88"/>
        <end position="110"/>
    </location>
</feature>
<dbReference type="EMBL" id="PCWN01000005">
    <property type="protein sequence ID" value="PIR04314.1"/>
    <property type="molecule type" value="Genomic_DNA"/>
</dbReference>
<feature type="transmembrane region" description="Helical" evidence="1">
    <location>
        <begin position="294"/>
        <end position="315"/>
    </location>
</feature>
<evidence type="ECO:0000313" key="2">
    <source>
        <dbReference type="EMBL" id="PIR04314.1"/>
    </source>
</evidence>
<evidence type="ECO:0000256" key="1">
    <source>
        <dbReference type="SAM" id="Phobius"/>
    </source>
</evidence>
<reference evidence="2 3" key="1">
    <citation type="submission" date="2017-09" db="EMBL/GenBank/DDBJ databases">
        <title>Depth-based differentiation of microbial function through sediment-hosted aquifers and enrichment of novel symbionts in the deep terrestrial subsurface.</title>
        <authorList>
            <person name="Probst A.J."/>
            <person name="Ladd B."/>
            <person name="Jarett J.K."/>
            <person name="Geller-Mcgrath D.E."/>
            <person name="Sieber C.M."/>
            <person name="Emerson J.B."/>
            <person name="Anantharaman K."/>
            <person name="Thomas B.C."/>
            <person name="Malmstrom R."/>
            <person name="Stieglmeier M."/>
            <person name="Klingl A."/>
            <person name="Woyke T."/>
            <person name="Ryan C.M."/>
            <person name="Banfield J.F."/>
        </authorList>
    </citation>
    <scope>NUCLEOTIDE SEQUENCE [LARGE SCALE GENOMIC DNA]</scope>
    <source>
        <strain evidence="2">CG11_big_fil_rev_8_21_14_0_20_39_34</strain>
    </source>
</reference>
<feature type="transmembrane region" description="Helical" evidence="1">
    <location>
        <begin position="321"/>
        <end position="343"/>
    </location>
</feature>
<gene>
    <name evidence="2" type="ORF">COV59_01620</name>
</gene>
<organism evidence="2 3">
    <name type="scientific">Candidatus Magasanikbacteria bacterium CG11_big_fil_rev_8_21_14_0_20_39_34</name>
    <dbReference type="NCBI Taxonomy" id="1974653"/>
    <lineage>
        <taxon>Bacteria</taxon>
        <taxon>Candidatus Magasanikiibacteriota</taxon>
    </lineage>
</organism>
<name>A0A2H0N5Z3_9BACT</name>
<keyword evidence="1" id="KW-0812">Transmembrane</keyword>